<comment type="caution">
    <text evidence="2">The sequence shown here is derived from an EMBL/GenBank/DDBJ whole genome shotgun (WGS) entry which is preliminary data.</text>
</comment>
<proteinExistence type="predicted"/>
<sequence>MQVPYVSSHPRSEAPSRAPSRGSPPPTSRPASPAPRRRELEHLSDADAFRLATRPAAHGEDWGIPPPAGPPSSALSAKVAQFLQLKRGGQHINTSLLQSSSFANPHIYAKLVEFVELDETATAFPAAGWLTRRHIADEIPLHGPQALLAQQNAMADAVRARQDRGKGGRREIAFAPARTADRRVEREALARGRERDGSGRDYARDHRDRDRDRDRRGRERDRDERDRGHRSKNGRD</sequence>
<feature type="region of interest" description="Disordered" evidence="1">
    <location>
        <begin position="183"/>
        <end position="236"/>
    </location>
</feature>
<name>A0ABR3QBS0_9TREE</name>
<evidence type="ECO:0000313" key="3">
    <source>
        <dbReference type="Proteomes" id="UP001565368"/>
    </source>
</evidence>
<dbReference type="GeneID" id="95983998"/>
<organism evidence="2 3">
    <name type="scientific">Vanrija albida</name>
    <dbReference type="NCBI Taxonomy" id="181172"/>
    <lineage>
        <taxon>Eukaryota</taxon>
        <taxon>Fungi</taxon>
        <taxon>Dikarya</taxon>
        <taxon>Basidiomycota</taxon>
        <taxon>Agaricomycotina</taxon>
        <taxon>Tremellomycetes</taxon>
        <taxon>Trichosporonales</taxon>
        <taxon>Trichosporonaceae</taxon>
        <taxon>Vanrija</taxon>
    </lineage>
</organism>
<keyword evidence="3" id="KW-1185">Reference proteome</keyword>
<protein>
    <recommendedName>
        <fullName evidence="4">HCNGP-like protein</fullName>
    </recommendedName>
</protein>
<gene>
    <name evidence="2" type="ORF">Q8F55_002955</name>
</gene>
<accession>A0ABR3QBS0</accession>
<evidence type="ECO:0000313" key="2">
    <source>
        <dbReference type="EMBL" id="KAL1411962.1"/>
    </source>
</evidence>
<dbReference type="InterPro" id="IPR012479">
    <property type="entry name" value="SAP30BP"/>
</dbReference>
<dbReference type="Pfam" id="PF07818">
    <property type="entry name" value="HCNGP"/>
    <property type="match status" value="1"/>
</dbReference>
<feature type="compositionally biased region" description="Low complexity" evidence="1">
    <location>
        <begin position="7"/>
        <end position="21"/>
    </location>
</feature>
<dbReference type="EMBL" id="JBBXJM010000002">
    <property type="protein sequence ID" value="KAL1411962.1"/>
    <property type="molecule type" value="Genomic_DNA"/>
</dbReference>
<feature type="region of interest" description="Disordered" evidence="1">
    <location>
        <begin position="1"/>
        <end position="42"/>
    </location>
</feature>
<reference evidence="2 3" key="1">
    <citation type="submission" date="2023-08" db="EMBL/GenBank/DDBJ databases">
        <title>Annotated Genome Sequence of Vanrija albida AlHP1.</title>
        <authorList>
            <person name="Herzog R."/>
        </authorList>
    </citation>
    <scope>NUCLEOTIDE SEQUENCE [LARGE SCALE GENOMIC DNA]</scope>
    <source>
        <strain evidence="2 3">AlHP1</strain>
    </source>
</reference>
<dbReference type="Proteomes" id="UP001565368">
    <property type="component" value="Unassembled WGS sequence"/>
</dbReference>
<dbReference type="RefSeq" id="XP_069211906.1">
    <property type="nucleotide sequence ID" value="XM_069351520.1"/>
</dbReference>
<evidence type="ECO:0000256" key="1">
    <source>
        <dbReference type="SAM" id="MobiDB-lite"/>
    </source>
</evidence>
<evidence type="ECO:0008006" key="4">
    <source>
        <dbReference type="Google" id="ProtNLM"/>
    </source>
</evidence>
<dbReference type="PANTHER" id="PTHR13464:SF0">
    <property type="entry name" value="SAP30-BINDING PROTEIN"/>
    <property type="match status" value="1"/>
</dbReference>
<dbReference type="PANTHER" id="PTHR13464">
    <property type="entry name" value="TRANSCRIPTIONAL REGULATOR PROTEIN HCNGP"/>
    <property type="match status" value="1"/>
</dbReference>